<keyword evidence="1 2" id="KW-0436">Ligase</keyword>
<dbReference type="PANTHER" id="PTHR43210">
    <property type="entry name" value="DETHIOBIOTIN SYNTHETASE"/>
    <property type="match status" value="1"/>
</dbReference>
<keyword evidence="1" id="KW-0963">Cytoplasm</keyword>
<keyword evidence="1" id="KW-0093">Biotin biosynthesis</keyword>
<dbReference type="GO" id="GO:0005524">
    <property type="term" value="F:ATP binding"/>
    <property type="evidence" value="ECO:0007669"/>
    <property type="project" value="UniProtKB-UniRule"/>
</dbReference>
<keyword evidence="1" id="KW-0067">ATP-binding</keyword>
<feature type="binding site" evidence="1">
    <location>
        <position position="15"/>
    </location>
    <ligand>
        <name>Mg(2+)</name>
        <dbReference type="ChEBI" id="CHEBI:18420"/>
    </ligand>
</feature>
<dbReference type="PIRSF" id="PIRSF006755">
    <property type="entry name" value="DTB_synth"/>
    <property type="match status" value="1"/>
</dbReference>
<comment type="catalytic activity">
    <reaction evidence="1">
        <text>(7R,8S)-7,8-diammoniononanoate + CO2 + ATP = (4R,5S)-dethiobiotin + ADP + phosphate + 3 H(+)</text>
        <dbReference type="Rhea" id="RHEA:15805"/>
        <dbReference type="ChEBI" id="CHEBI:15378"/>
        <dbReference type="ChEBI" id="CHEBI:16526"/>
        <dbReference type="ChEBI" id="CHEBI:30616"/>
        <dbReference type="ChEBI" id="CHEBI:43474"/>
        <dbReference type="ChEBI" id="CHEBI:149469"/>
        <dbReference type="ChEBI" id="CHEBI:149473"/>
        <dbReference type="ChEBI" id="CHEBI:456216"/>
        <dbReference type="EC" id="6.3.3.3"/>
    </reaction>
</comment>
<dbReference type="PANTHER" id="PTHR43210:SF5">
    <property type="entry name" value="DETHIOBIOTIN SYNTHETASE"/>
    <property type="match status" value="1"/>
</dbReference>
<sequence length="238" mass="24760">MIHVISGTGTDVGKTVATAALAARELAQGRAVAIYKPTQTGVEGSEPGDVRNIAAWLDDPGRLSTAEGVRLREPMAPVDAALVAGGQGAVQALPGLDEHCERIRRLAAEYDTVLVEGAGGLLVTLGPEGANIADLASAVDARLVVVTRPDLGTLNHTALTLEAAVNRGFSRGTLLLGSFPDHPTALHCRNLQNLRAQAEHHRWHFAGAIPELRMKGDIKEQLLSAGLSLSILTAGAGS</sequence>
<proteinExistence type="inferred from homology"/>
<dbReference type="NCBIfam" id="TIGR00347">
    <property type="entry name" value="bioD"/>
    <property type="match status" value="1"/>
</dbReference>
<dbReference type="SUPFAM" id="SSF52540">
    <property type="entry name" value="P-loop containing nucleoside triphosphate hydrolases"/>
    <property type="match status" value="1"/>
</dbReference>
<evidence type="ECO:0000256" key="1">
    <source>
        <dbReference type="HAMAP-Rule" id="MF_00336"/>
    </source>
</evidence>
<feature type="binding site" evidence="1">
    <location>
        <position position="59"/>
    </location>
    <ligand>
        <name>Mg(2+)</name>
        <dbReference type="ChEBI" id="CHEBI:18420"/>
    </ligand>
</feature>
<dbReference type="GO" id="GO:0000287">
    <property type="term" value="F:magnesium ion binding"/>
    <property type="evidence" value="ECO:0007669"/>
    <property type="project" value="UniProtKB-UniRule"/>
</dbReference>
<gene>
    <name evidence="1 2" type="primary">bioD</name>
    <name evidence="2" type="ORF">NUH22_08960</name>
</gene>
<dbReference type="InterPro" id="IPR027417">
    <property type="entry name" value="P-loop_NTPase"/>
</dbReference>
<feature type="binding site" evidence="1">
    <location>
        <position position="116"/>
    </location>
    <ligand>
        <name>Mg(2+)</name>
        <dbReference type="ChEBI" id="CHEBI:18420"/>
    </ligand>
</feature>
<comment type="subunit">
    <text evidence="1">Homodimer.</text>
</comment>
<comment type="pathway">
    <text evidence="1">Cofactor biosynthesis; biotin biosynthesis; biotin from 7,8-diaminononanoate: step 1/2.</text>
</comment>
<dbReference type="InterPro" id="IPR004472">
    <property type="entry name" value="DTB_synth_BioD"/>
</dbReference>
<organism evidence="2 3">
    <name type="scientific">Glutamicibacter halophytocola</name>
    <dbReference type="NCBI Taxonomy" id="1933880"/>
    <lineage>
        <taxon>Bacteria</taxon>
        <taxon>Bacillati</taxon>
        <taxon>Actinomycetota</taxon>
        <taxon>Actinomycetes</taxon>
        <taxon>Micrococcales</taxon>
        <taxon>Micrococcaceae</taxon>
        <taxon>Glutamicibacter</taxon>
    </lineage>
</organism>
<feature type="binding site" evidence="1">
    <location>
        <begin position="210"/>
        <end position="212"/>
    </location>
    <ligand>
        <name>ATP</name>
        <dbReference type="ChEBI" id="CHEBI:30616"/>
    </ligand>
</feature>
<protein>
    <recommendedName>
        <fullName evidence="1">ATP-dependent dethiobiotin synthetase BioD</fullName>
        <ecNumber evidence="1">6.3.3.3</ecNumber>
    </recommendedName>
    <alternativeName>
        <fullName evidence="1">DTB synthetase</fullName>
        <shortName evidence="1">DTBS</shortName>
    </alternativeName>
    <alternativeName>
        <fullName evidence="1">Dethiobiotin synthase</fullName>
    </alternativeName>
</protein>
<feature type="binding site" evidence="1">
    <location>
        <begin position="116"/>
        <end position="119"/>
    </location>
    <ligand>
        <name>ATP</name>
        <dbReference type="ChEBI" id="CHEBI:30616"/>
    </ligand>
</feature>
<dbReference type="Proteomes" id="UP001060018">
    <property type="component" value="Chromosome"/>
</dbReference>
<dbReference type="GO" id="GO:0004141">
    <property type="term" value="F:dethiobiotin synthase activity"/>
    <property type="evidence" value="ECO:0007669"/>
    <property type="project" value="UniProtKB-UniRule"/>
</dbReference>
<dbReference type="GO" id="GO:0009102">
    <property type="term" value="P:biotin biosynthetic process"/>
    <property type="evidence" value="ECO:0007669"/>
    <property type="project" value="UniProtKB-UniRule"/>
</dbReference>
<name>A0AA94XRU3_9MICC</name>
<feature type="binding site" evidence="1">
    <location>
        <begin position="177"/>
        <end position="178"/>
    </location>
    <ligand>
        <name>ATP</name>
        <dbReference type="ChEBI" id="CHEBI:30616"/>
    </ligand>
</feature>
<dbReference type="AlphaFoldDB" id="A0AA94XRU3"/>
<feature type="binding site" evidence="1">
    <location>
        <begin position="11"/>
        <end position="16"/>
    </location>
    <ligand>
        <name>ATP</name>
        <dbReference type="ChEBI" id="CHEBI:30616"/>
    </ligand>
</feature>
<keyword evidence="1" id="KW-0479">Metal-binding</keyword>
<dbReference type="Gene3D" id="3.40.50.300">
    <property type="entry name" value="P-loop containing nucleotide triphosphate hydrolases"/>
    <property type="match status" value="1"/>
</dbReference>
<evidence type="ECO:0000313" key="2">
    <source>
        <dbReference type="EMBL" id="UUX57466.1"/>
    </source>
</evidence>
<feature type="active site" evidence="1">
    <location>
        <position position="36"/>
    </location>
</feature>
<comment type="caution">
    <text evidence="1">Lacks conserved residue(s) required for the propagation of feature annotation.</text>
</comment>
<feature type="binding site" evidence="1">
    <location>
        <position position="40"/>
    </location>
    <ligand>
        <name>substrate</name>
    </ligand>
</feature>
<dbReference type="KEGG" id="gar:AOZ07_09060"/>
<comment type="subcellular location">
    <subcellularLocation>
        <location evidence="1">Cytoplasm</location>
    </subcellularLocation>
</comment>
<dbReference type="HAMAP" id="MF_00336">
    <property type="entry name" value="BioD"/>
    <property type="match status" value="1"/>
</dbReference>
<dbReference type="RefSeq" id="WP_060701707.1">
    <property type="nucleotide sequence ID" value="NZ_CP012750.1"/>
</dbReference>
<dbReference type="EC" id="6.3.3.3" evidence="1"/>
<dbReference type="CDD" id="cd03109">
    <property type="entry name" value="DTBS"/>
    <property type="match status" value="1"/>
</dbReference>
<comment type="function">
    <text evidence="1">Catalyzes a mechanistically unusual reaction, the ATP-dependent insertion of CO2 between the N7 and N8 nitrogen atoms of 7,8-diaminopelargonic acid (DAPA, also called 7,8-diammoniononanoate) to form a ureido ring.</text>
</comment>
<feature type="binding site" evidence="1">
    <location>
        <position position="59"/>
    </location>
    <ligand>
        <name>ATP</name>
        <dbReference type="ChEBI" id="CHEBI:30616"/>
    </ligand>
</feature>
<comment type="similarity">
    <text evidence="1">Belongs to the dethiobiotin synthetase family.</text>
</comment>
<keyword evidence="1" id="KW-0547">Nucleotide-binding</keyword>
<accession>A0AA94XRU3</accession>
<dbReference type="GO" id="GO:0005829">
    <property type="term" value="C:cytosol"/>
    <property type="evidence" value="ECO:0007669"/>
    <property type="project" value="TreeGrafter"/>
</dbReference>
<comment type="cofactor">
    <cofactor evidence="1">
        <name>Mg(2+)</name>
        <dbReference type="ChEBI" id="CHEBI:18420"/>
    </cofactor>
</comment>
<reference evidence="2" key="1">
    <citation type="journal article" date="2022" name="Pest Manag. Sci.">
        <title>Glutamicibacter halophytocola-mediated host fitness of potato tuber moth on Solanaceae crops.</title>
        <authorList>
            <person name="Wang W."/>
            <person name="Xiao G."/>
            <person name="Du G."/>
            <person name="Chang L."/>
            <person name="Yang Y."/>
            <person name="Ye J."/>
            <person name="Chen B."/>
        </authorList>
    </citation>
    <scope>NUCLEOTIDE SEQUENCE</scope>
    <source>
        <strain evidence="2">S2</strain>
    </source>
</reference>
<dbReference type="Pfam" id="PF13500">
    <property type="entry name" value="AAA_26"/>
    <property type="match status" value="1"/>
</dbReference>
<keyword evidence="1" id="KW-0460">Magnesium</keyword>
<evidence type="ECO:0000313" key="3">
    <source>
        <dbReference type="Proteomes" id="UP001060018"/>
    </source>
</evidence>
<dbReference type="EMBL" id="CP102487">
    <property type="protein sequence ID" value="UUX57466.1"/>
    <property type="molecule type" value="Genomic_DNA"/>
</dbReference>